<evidence type="ECO:0000313" key="3">
    <source>
        <dbReference type="Proteomes" id="UP000799750"/>
    </source>
</evidence>
<proteinExistence type="predicted"/>
<evidence type="ECO:0000259" key="1">
    <source>
        <dbReference type="PROSITE" id="PS50011"/>
    </source>
</evidence>
<dbReference type="SUPFAM" id="SSF56112">
    <property type="entry name" value="Protein kinase-like (PK-like)"/>
    <property type="match status" value="1"/>
</dbReference>
<keyword evidence="2" id="KW-0808">Transferase</keyword>
<dbReference type="Proteomes" id="UP000799750">
    <property type="component" value="Unassembled WGS sequence"/>
</dbReference>
<dbReference type="OrthoDB" id="4062651at2759"/>
<dbReference type="InterPro" id="IPR000719">
    <property type="entry name" value="Prot_kinase_dom"/>
</dbReference>
<dbReference type="Pfam" id="PF00069">
    <property type="entry name" value="Pkinase"/>
    <property type="match status" value="1"/>
</dbReference>
<dbReference type="PROSITE" id="PS50011">
    <property type="entry name" value="PROTEIN_KINASE_DOM"/>
    <property type="match status" value="1"/>
</dbReference>
<name>A0A6A6RA01_9PEZI</name>
<organism evidence="2 3">
    <name type="scientific">Lophium mytilinum</name>
    <dbReference type="NCBI Taxonomy" id="390894"/>
    <lineage>
        <taxon>Eukaryota</taxon>
        <taxon>Fungi</taxon>
        <taxon>Dikarya</taxon>
        <taxon>Ascomycota</taxon>
        <taxon>Pezizomycotina</taxon>
        <taxon>Dothideomycetes</taxon>
        <taxon>Pleosporomycetidae</taxon>
        <taxon>Mytilinidiales</taxon>
        <taxon>Mytilinidiaceae</taxon>
        <taxon>Lophium</taxon>
    </lineage>
</organism>
<dbReference type="GO" id="GO:0004674">
    <property type="term" value="F:protein serine/threonine kinase activity"/>
    <property type="evidence" value="ECO:0007669"/>
    <property type="project" value="UniProtKB-KW"/>
</dbReference>
<evidence type="ECO:0000313" key="2">
    <source>
        <dbReference type="EMBL" id="KAF2501351.1"/>
    </source>
</evidence>
<dbReference type="GO" id="GO:0005524">
    <property type="term" value="F:ATP binding"/>
    <property type="evidence" value="ECO:0007669"/>
    <property type="project" value="InterPro"/>
</dbReference>
<keyword evidence="2" id="KW-0418">Kinase</keyword>
<dbReference type="SMART" id="SM00220">
    <property type="entry name" value="S_TKc"/>
    <property type="match status" value="1"/>
</dbReference>
<dbReference type="PANTHER" id="PTHR44167:SF24">
    <property type="entry name" value="SERINE_THREONINE-PROTEIN KINASE CHK2"/>
    <property type="match status" value="1"/>
</dbReference>
<accession>A0A6A6RA01</accession>
<keyword evidence="3" id="KW-1185">Reference proteome</keyword>
<dbReference type="EMBL" id="MU004182">
    <property type="protein sequence ID" value="KAF2501351.1"/>
    <property type="molecule type" value="Genomic_DNA"/>
</dbReference>
<dbReference type="PANTHER" id="PTHR44167">
    <property type="entry name" value="OVARIAN-SPECIFIC SERINE/THREONINE-PROTEIN KINASE LOK-RELATED"/>
    <property type="match status" value="1"/>
</dbReference>
<reference evidence="2" key="1">
    <citation type="journal article" date="2020" name="Stud. Mycol.">
        <title>101 Dothideomycetes genomes: a test case for predicting lifestyles and emergence of pathogens.</title>
        <authorList>
            <person name="Haridas S."/>
            <person name="Albert R."/>
            <person name="Binder M."/>
            <person name="Bloem J."/>
            <person name="Labutti K."/>
            <person name="Salamov A."/>
            <person name="Andreopoulos B."/>
            <person name="Baker S."/>
            <person name="Barry K."/>
            <person name="Bills G."/>
            <person name="Bluhm B."/>
            <person name="Cannon C."/>
            <person name="Castanera R."/>
            <person name="Culley D."/>
            <person name="Daum C."/>
            <person name="Ezra D."/>
            <person name="Gonzalez J."/>
            <person name="Henrissat B."/>
            <person name="Kuo A."/>
            <person name="Liang C."/>
            <person name="Lipzen A."/>
            <person name="Lutzoni F."/>
            <person name="Magnuson J."/>
            <person name="Mondo S."/>
            <person name="Nolan M."/>
            <person name="Ohm R."/>
            <person name="Pangilinan J."/>
            <person name="Park H.-J."/>
            <person name="Ramirez L."/>
            <person name="Alfaro M."/>
            <person name="Sun H."/>
            <person name="Tritt A."/>
            <person name="Yoshinaga Y."/>
            <person name="Zwiers L.-H."/>
            <person name="Turgeon B."/>
            <person name="Goodwin S."/>
            <person name="Spatafora J."/>
            <person name="Crous P."/>
            <person name="Grigoriev I."/>
        </authorList>
    </citation>
    <scope>NUCLEOTIDE SEQUENCE</scope>
    <source>
        <strain evidence="2">CBS 269.34</strain>
    </source>
</reference>
<keyword evidence="2" id="KW-0723">Serine/threonine-protein kinase</keyword>
<gene>
    <name evidence="2" type="ORF">BU16DRAFT_449948</name>
</gene>
<dbReference type="Gene3D" id="1.10.510.10">
    <property type="entry name" value="Transferase(Phosphotransferase) domain 1"/>
    <property type="match status" value="1"/>
</dbReference>
<sequence length="323" mass="37316">MASTSEWTGSSGHLYKFKELLQEREHFGRVWLARSENKDFVLKDVPQTLFSNFTELIQPQLRDSPYIRLPCDSIPNQRILVFKYLNNDLLSLIRRSISMHARRQILKAILRGIAELHSQDVVHLGKLNVKPDNIMIDYHQEGQDLRIERVHIIDLENSAYLPKGRCIKGMLPGNENWRSPEGHLKGELNKPTDMFSFGAVCIYAMLGRVIFGPDADFQKHVAAGALPEMVRLQRQISYFPDRDNFNGLITHVGDNELSCQVLGMLWDDREADYHSYEPFSSWKDVEDSLFREVVAGMMQLDPTRRISAQQALDHAWFRGFELD</sequence>
<dbReference type="AlphaFoldDB" id="A0A6A6RA01"/>
<feature type="domain" description="Protein kinase" evidence="1">
    <location>
        <begin position="1"/>
        <end position="317"/>
    </location>
</feature>
<dbReference type="GO" id="GO:0044773">
    <property type="term" value="P:mitotic DNA damage checkpoint signaling"/>
    <property type="evidence" value="ECO:0007669"/>
    <property type="project" value="TreeGrafter"/>
</dbReference>
<protein>
    <submittedName>
        <fullName evidence="2">Serine/threonine protein kinase</fullName>
    </submittedName>
</protein>
<dbReference type="GO" id="GO:0005634">
    <property type="term" value="C:nucleus"/>
    <property type="evidence" value="ECO:0007669"/>
    <property type="project" value="TreeGrafter"/>
</dbReference>
<dbReference type="InterPro" id="IPR011009">
    <property type="entry name" value="Kinase-like_dom_sf"/>
</dbReference>